<evidence type="ECO:0008006" key="6">
    <source>
        <dbReference type="Google" id="ProtNLM"/>
    </source>
</evidence>
<name>A0ABR1F4S4_9ASCO</name>
<comment type="caution">
    <text evidence="4">The sequence shown here is derived from an EMBL/GenBank/DDBJ whole genome shotgun (WGS) entry which is preliminary data.</text>
</comment>
<dbReference type="InterPro" id="IPR010979">
    <property type="entry name" value="Ribosomal_uS13-like_H2TH"/>
</dbReference>
<evidence type="ECO:0000256" key="2">
    <source>
        <dbReference type="ARBA" id="ARBA00022980"/>
    </source>
</evidence>
<organism evidence="4 5">
    <name type="scientific">Myxozyma melibiosi</name>
    <dbReference type="NCBI Taxonomy" id="54550"/>
    <lineage>
        <taxon>Eukaryota</taxon>
        <taxon>Fungi</taxon>
        <taxon>Dikarya</taxon>
        <taxon>Ascomycota</taxon>
        <taxon>Saccharomycotina</taxon>
        <taxon>Lipomycetes</taxon>
        <taxon>Lipomycetales</taxon>
        <taxon>Lipomycetaceae</taxon>
        <taxon>Myxozyma</taxon>
    </lineage>
</organism>
<sequence>MTIRFQGISMRGNALVKLVLVNRFTGLGRHNAERICAKLGFYPRMRAHQLQEPDLLALAKELQGYTVGEAYTNSVRDNIRSKRIIGTFAGRRHALGYPVKGQRTKNNGLTARRHNRGQWDTEKRKFTTLRQLDLAPSVSTVVGTWAVNAAVRAKVLVDKIRFW</sequence>
<dbReference type="InterPro" id="IPR001892">
    <property type="entry name" value="Ribosomal_uS13"/>
</dbReference>
<evidence type="ECO:0000256" key="1">
    <source>
        <dbReference type="ARBA" id="ARBA00008080"/>
    </source>
</evidence>
<dbReference type="Gene3D" id="1.10.8.50">
    <property type="match status" value="1"/>
</dbReference>
<evidence type="ECO:0000313" key="4">
    <source>
        <dbReference type="EMBL" id="KAK7204825.1"/>
    </source>
</evidence>
<accession>A0ABR1F4S4</accession>
<dbReference type="GeneID" id="90035492"/>
<keyword evidence="2" id="KW-0689">Ribosomal protein</keyword>
<dbReference type="Gene3D" id="4.10.910.10">
    <property type="entry name" value="30s ribosomal protein s13, domain 2"/>
    <property type="match status" value="1"/>
</dbReference>
<reference evidence="4 5" key="1">
    <citation type="submission" date="2024-03" db="EMBL/GenBank/DDBJ databases">
        <title>Genome-scale model development and genomic sequencing of the oleaginous clade Lipomyces.</title>
        <authorList>
            <consortium name="Lawrence Berkeley National Laboratory"/>
            <person name="Czajka J.J."/>
            <person name="Han Y."/>
            <person name="Kim J."/>
            <person name="Mondo S.J."/>
            <person name="Hofstad B.A."/>
            <person name="Robles A."/>
            <person name="Haridas S."/>
            <person name="Riley R."/>
            <person name="LaButti K."/>
            <person name="Pangilinan J."/>
            <person name="Andreopoulos W."/>
            <person name="Lipzen A."/>
            <person name="Yan J."/>
            <person name="Wang M."/>
            <person name="Ng V."/>
            <person name="Grigoriev I.V."/>
            <person name="Spatafora J.W."/>
            <person name="Magnuson J.K."/>
            <person name="Baker S.E."/>
            <person name="Pomraning K.R."/>
        </authorList>
    </citation>
    <scope>NUCLEOTIDE SEQUENCE [LARGE SCALE GENOMIC DNA]</scope>
    <source>
        <strain evidence="4 5">Phaff 52-87</strain>
    </source>
</reference>
<dbReference type="Proteomes" id="UP001498771">
    <property type="component" value="Unassembled WGS sequence"/>
</dbReference>
<dbReference type="EMBL" id="JBBJBU010000007">
    <property type="protein sequence ID" value="KAK7204825.1"/>
    <property type="molecule type" value="Genomic_DNA"/>
</dbReference>
<dbReference type="PROSITE" id="PS50159">
    <property type="entry name" value="RIBOSOMAL_S13_2"/>
    <property type="match status" value="1"/>
</dbReference>
<protein>
    <recommendedName>
        <fullName evidence="6">Ribosomal protein S13</fullName>
    </recommendedName>
</protein>
<dbReference type="PANTHER" id="PTHR10871:SF1">
    <property type="entry name" value="SMALL RIBOSOMAL SUBUNIT PROTEIN US13M"/>
    <property type="match status" value="1"/>
</dbReference>
<keyword evidence="3" id="KW-0687">Ribonucleoprotein</keyword>
<evidence type="ECO:0000256" key="3">
    <source>
        <dbReference type="ARBA" id="ARBA00023274"/>
    </source>
</evidence>
<comment type="similarity">
    <text evidence="1">Belongs to the universal ribosomal protein uS13 family.</text>
</comment>
<dbReference type="InterPro" id="IPR027437">
    <property type="entry name" value="Rbsml_uS13_C"/>
</dbReference>
<dbReference type="SUPFAM" id="SSF46946">
    <property type="entry name" value="S13-like H2TH domain"/>
    <property type="match status" value="1"/>
</dbReference>
<dbReference type="Pfam" id="PF00416">
    <property type="entry name" value="Ribosomal_S13"/>
    <property type="match status" value="1"/>
</dbReference>
<gene>
    <name evidence="4" type="ORF">BZA70DRAFT_185263</name>
</gene>
<proteinExistence type="inferred from homology"/>
<evidence type="ECO:0000313" key="5">
    <source>
        <dbReference type="Proteomes" id="UP001498771"/>
    </source>
</evidence>
<dbReference type="PANTHER" id="PTHR10871">
    <property type="entry name" value="30S RIBOSOMAL PROTEIN S13/40S RIBOSOMAL PROTEIN S18"/>
    <property type="match status" value="1"/>
</dbReference>
<dbReference type="RefSeq" id="XP_064767858.1">
    <property type="nucleotide sequence ID" value="XM_064909980.1"/>
</dbReference>
<keyword evidence="5" id="KW-1185">Reference proteome</keyword>